<dbReference type="InterPro" id="IPR031730">
    <property type="entry name" value="Carbam_trans_C"/>
</dbReference>
<dbReference type="Gene3D" id="3.30.420.40">
    <property type="match status" value="2"/>
</dbReference>
<dbReference type="RefSeq" id="WP_063960741.1">
    <property type="nucleotide sequence ID" value="NZ_CADILH010000005.1"/>
</dbReference>
<dbReference type="SUPFAM" id="SSF53067">
    <property type="entry name" value="Actin-like ATPase domain"/>
    <property type="match status" value="1"/>
</dbReference>
<dbReference type="Gene3D" id="3.90.870.20">
    <property type="entry name" value="Carbamoyltransferase, C-terminal domain"/>
    <property type="match status" value="1"/>
</dbReference>
<organism evidence="4 5">
    <name type="scientific">Achromobacter insolitus</name>
    <dbReference type="NCBI Taxonomy" id="217204"/>
    <lineage>
        <taxon>Bacteria</taxon>
        <taxon>Pseudomonadati</taxon>
        <taxon>Pseudomonadota</taxon>
        <taxon>Betaproteobacteria</taxon>
        <taxon>Burkholderiales</taxon>
        <taxon>Alcaligenaceae</taxon>
        <taxon>Achromobacter</taxon>
    </lineage>
</organism>
<evidence type="ECO:0000259" key="2">
    <source>
        <dbReference type="Pfam" id="PF02543"/>
    </source>
</evidence>
<gene>
    <name evidence="4" type="primary">novN</name>
    <name evidence="4" type="ORF">LMG6000_03517</name>
</gene>
<dbReference type="InterPro" id="IPR043129">
    <property type="entry name" value="ATPase_NBD"/>
</dbReference>
<dbReference type="CDD" id="cd24098">
    <property type="entry name" value="ASKHA_NBD_TobZ_N"/>
    <property type="match status" value="1"/>
</dbReference>
<name>A0A6S7FD28_9BURK</name>
<protein>
    <submittedName>
        <fullName evidence="4">Decarbamoylnovobiocin carbamoyltransferase</fullName>
        <ecNumber evidence="4">2.1.3.12</ecNumber>
    </submittedName>
</protein>
<evidence type="ECO:0000313" key="4">
    <source>
        <dbReference type="EMBL" id="CAB3933990.1"/>
    </source>
</evidence>
<reference evidence="4 5" key="1">
    <citation type="submission" date="2020-04" db="EMBL/GenBank/DDBJ databases">
        <authorList>
            <person name="De Canck E."/>
        </authorList>
    </citation>
    <scope>NUCLEOTIDE SEQUENCE [LARGE SCALE GENOMIC DNA]</scope>
    <source>
        <strain evidence="4 5">LMG 6000</strain>
    </source>
</reference>
<comment type="similarity">
    <text evidence="1">Belongs to the NodU/CmcH family.</text>
</comment>
<evidence type="ECO:0000259" key="3">
    <source>
        <dbReference type="Pfam" id="PF16861"/>
    </source>
</evidence>
<proteinExistence type="inferred from homology"/>
<dbReference type="Pfam" id="PF16861">
    <property type="entry name" value="Carbam_trans_C"/>
    <property type="match status" value="1"/>
</dbReference>
<keyword evidence="5" id="KW-1185">Reference proteome</keyword>
<dbReference type="PANTHER" id="PTHR34847:SF1">
    <property type="entry name" value="NODULATION PROTEIN U"/>
    <property type="match status" value="1"/>
</dbReference>
<dbReference type="GO" id="GO:0016740">
    <property type="term" value="F:transferase activity"/>
    <property type="evidence" value="ECO:0007669"/>
    <property type="project" value="UniProtKB-KW"/>
</dbReference>
<dbReference type="InterPro" id="IPR038152">
    <property type="entry name" value="Carbam_trans_C_sf"/>
</dbReference>
<dbReference type="EC" id="2.1.3.12" evidence="4"/>
<accession>A0A6S7FD28</accession>
<dbReference type="PANTHER" id="PTHR34847">
    <property type="entry name" value="NODULATION PROTEIN U"/>
    <property type="match status" value="1"/>
</dbReference>
<dbReference type="InterPro" id="IPR003696">
    <property type="entry name" value="Carbtransf_dom"/>
</dbReference>
<dbReference type="Pfam" id="PF02543">
    <property type="entry name" value="Carbam_trans_N"/>
    <property type="match status" value="1"/>
</dbReference>
<keyword evidence="4" id="KW-0808">Transferase</keyword>
<feature type="domain" description="Carbamoyltransferase" evidence="2">
    <location>
        <begin position="4"/>
        <end position="354"/>
    </location>
</feature>
<dbReference type="EMBL" id="CADILH010000005">
    <property type="protein sequence ID" value="CAB3933990.1"/>
    <property type="molecule type" value="Genomic_DNA"/>
</dbReference>
<evidence type="ECO:0000256" key="1">
    <source>
        <dbReference type="ARBA" id="ARBA00006129"/>
    </source>
</evidence>
<feature type="domain" description="Carbamoyltransferase C-terminal" evidence="3">
    <location>
        <begin position="405"/>
        <end position="576"/>
    </location>
</feature>
<dbReference type="Proteomes" id="UP000494183">
    <property type="component" value="Unassembled WGS sequence"/>
</dbReference>
<sequence>MFTLGINAAYHDCSAALVRDGVVLAAAEEERFTRIKHGKRPVPFTTWQLPYYAIDYCLSAADIRLRDVDHIVYSYDPALLAQGRPHAADISLPLEPSRAGALEEGESPWDPLFLSYLVNAPRQLLDGAPHHLKSPRFDDLTLDHIMERWVYLDHHLSHEASAFLAAPCAESAVLTMDGRGERTTTSYGNFAGGEYARLKQIDLPHSLGLLYEEVTRYLGFLHSSDEYKVMALASYGKPAFRNEFRDILRLEEDGGYSLHPARLAERFGPARRRGAPFEDRHKNIASSLQYVLEETALHMVQWLHQATGASNLSMAGGVALNCVMNARIARDGPFDSVWVQPAAGDAGTALGAALYVDYHRRGGKREWAMEDAYLGPSYPDDEIERFLYGSRQDFRRLDDVAGEAAALLAQDKILGWFQGRMEFGPRALGARSILASPLDSAMQARLNGLKDREDFRPVAPVVMEERAAEWFDGRGGTICAPFMLFVYDVLAHRAQQIPAVRHIDGTARVQTVRRDQNPRYYDLLAAFERLTGVPVLVNTSFNTRGEPVVCTPRDAVECFWTSPLDALVIGPYLIEKPR</sequence>
<dbReference type="InterPro" id="IPR051338">
    <property type="entry name" value="NodU/CmcH_Carbamoyltrnsfr"/>
</dbReference>
<dbReference type="OrthoDB" id="9780777at2"/>
<dbReference type="AlphaFoldDB" id="A0A6S7FD28"/>
<evidence type="ECO:0000313" key="5">
    <source>
        <dbReference type="Proteomes" id="UP000494183"/>
    </source>
</evidence>